<reference evidence="4" key="1">
    <citation type="submission" date="2020-08" db="EMBL/GenBank/DDBJ databases">
        <title>Multicomponent nature underlies the extraordinary mechanical properties of spider dragline silk.</title>
        <authorList>
            <person name="Kono N."/>
            <person name="Nakamura H."/>
            <person name="Mori M."/>
            <person name="Yoshida Y."/>
            <person name="Ohtoshi R."/>
            <person name="Malay A.D."/>
            <person name="Moran D.A.P."/>
            <person name="Tomita M."/>
            <person name="Numata K."/>
            <person name="Arakawa K."/>
        </authorList>
    </citation>
    <scope>NUCLEOTIDE SEQUENCE</scope>
</reference>
<dbReference type="AlphaFoldDB" id="A0A8X6QD39"/>
<keyword evidence="5" id="KW-1185">Reference proteome</keyword>
<evidence type="ECO:0000313" key="5">
    <source>
        <dbReference type="Proteomes" id="UP000887013"/>
    </source>
</evidence>
<comment type="caution">
    <text evidence="4">The sequence shown here is derived from an EMBL/GenBank/DDBJ whole genome shotgun (WGS) entry which is preliminary data.</text>
</comment>
<dbReference type="GO" id="GO:0070628">
    <property type="term" value="F:proteasome binding"/>
    <property type="evidence" value="ECO:0007669"/>
    <property type="project" value="TreeGrafter"/>
</dbReference>
<dbReference type="Proteomes" id="UP000887013">
    <property type="component" value="Unassembled WGS sequence"/>
</dbReference>
<protein>
    <recommendedName>
        <fullName evidence="2">Proteasome assembly chaperone 1</fullName>
    </recommendedName>
</protein>
<comment type="similarity">
    <text evidence="1">Belongs to the PSMG1 family.</text>
</comment>
<dbReference type="Pfam" id="PF16094">
    <property type="entry name" value="PAC1"/>
    <property type="match status" value="1"/>
</dbReference>
<keyword evidence="3" id="KW-0143">Chaperone</keyword>
<gene>
    <name evidence="4" type="primary">AVEN_157712_1</name>
    <name evidence="4" type="ORF">NPIL_578841</name>
</gene>
<proteinExistence type="inferred from homology"/>
<dbReference type="InterPro" id="IPR016565">
    <property type="entry name" value="Proteasome_assmbl_chp_1"/>
</dbReference>
<dbReference type="GO" id="GO:0005783">
    <property type="term" value="C:endoplasmic reticulum"/>
    <property type="evidence" value="ECO:0007669"/>
    <property type="project" value="InterPro"/>
</dbReference>
<dbReference type="GO" id="GO:0080129">
    <property type="term" value="P:proteasome core complex assembly"/>
    <property type="evidence" value="ECO:0007669"/>
    <property type="project" value="TreeGrafter"/>
</dbReference>
<evidence type="ECO:0000256" key="2">
    <source>
        <dbReference type="ARBA" id="ARBA00019180"/>
    </source>
</evidence>
<dbReference type="PANTHER" id="PTHR15069:SF1">
    <property type="entry name" value="PROTEASOME ASSEMBLY CHAPERONE 1"/>
    <property type="match status" value="1"/>
</dbReference>
<evidence type="ECO:0000313" key="4">
    <source>
        <dbReference type="EMBL" id="GFU18717.1"/>
    </source>
</evidence>
<sequence>MATFFGEIGPLSSRAVDDEEIEDQPIYNVTIGTRPECLDMKADCKLLIFTVGAQANAFIESHVLSDKAPDTVRYLFHIHYTLNNSTGESTTCENDLKFKPGPGKVANAVFIEPNLVVCDVSPKMPDEIASEVCELILSQINCEEALILTSCHISHFKGDSPLMADEPFLKSLATAKYTVKHTCSIPHLSAPNFISNFPAAVLTLFEIKKKGALCVINYVDRDSFDILNVQNFEKIFSEDLIVKLVPNKEAVSNLRKAAMKKNICDSNLYI</sequence>
<organism evidence="4 5">
    <name type="scientific">Nephila pilipes</name>
    <name type="common">Giant wood spider</name>
    <name type="synonym">Nephila maculata</name>
    <dbReference type="NCBI Taxonomy" id="299642"/>
    <lineage>
        <taxon>Eukaryota</taxon>
        <taxon>Metazoa</taxon>
        <taxon>Ecdysozoa</taxon>
        <taxon>Arthropoda</taxon>
        <taxon>Chelicerata</taxon>
        <taxon>Arachnida</taxon>
        <taxon>Araneae</taxon>
        <taxon>Araneomorphae</taxon>
        <taxon>Entelegynae</taxon>
        <taxon>Araneoidea</taxon>
        <taxon>Nephilidae</taxon>
        <taxon>Nephila</taxon>
    </lineage>
</organism>
<name>A0A8X6QD39_NEPPI</name>
<dbReference type="PANTHER" id="PTHR15069">
    <property type="entry name" value="PROTEASOME ASSEMBLY CHAPERONE 1"/>
    <property type="match status" value="1"/>
</dbReference>
<evidence type="ECO:0000256" key="1">
    <source>
        <dbReference type="ARBA" id="ARBA00005261"/>
    </source>
</evidence>
<evidence type="ECO:0000256" key="3">
    <source>
        <dbReference type="ARBA" id="ARBA00023186"/>
    </source>
</evidence>
<accession>A0A8X6QD39</accession>
<dbReference type="EMBL" id="BMAW01080242">
    <property type="protein sequence ID" value="GFU18717.1"/>
    <property type="molecule type" value="Genomic_DNA"/>
</dbReference>
<dbReference type="OrthoDB" id="17536at2759"/>